<dbReference type="InterPro" id="IPR002934">
    <property type="entry name" value="Polymerase_NTP_transf_dom"/>
</dbReference>
<dbReference type="EMBL" id="ML977345">
    <property type="protein sequence ID" value="KAF2108908.1"/>
    <property type="molecule type" value="Genomic_DNA"/>
</dbReference>
<dbReference type="CDD" id="cd05403">
    <property type="entry name" value="NT_KNTase_like"/>
    <property type="match status" value="1"/>
</dbReference>
<proteinExistence type="inferred from homology"/>
<dbReference type="Gene3D" id="2.60.120.330">
    <property type="entry name" value="B-lactam Antibiotic, Isopenicillin N Synthase, Chain"/>
    <property type="match status" value="1"/>
</dbReference>
<gene>
    <name evidence="4" type="ORF">BDV96DRAFT_503933</name>
</gene>
<reference evidence="4" key="1">
    <citation type="journal article" date="2020" name="Stud. Mycol.">
        <title>101 Dothideomycetes genomes: a test case for predicting lifestyles and emergence of pathogens.</title>
        <authorList>
            <person name="Haridas S."/>
            <person name="Albert R."/>
            <person name="Binder M."/>
            <person name="Bloem J."/>
            <person name="Labutti K."/>
            <person name="Salamov A."/>
            <person name="Andreopoulos B."/>
            <person name="Baker S."/>
            <person name="Barry K."/>
            <person name="Bills G."/>
            <person name="Bluhm B."/>
            <person name="Cannon C."/>
            <person name="Castanera R."/>
            <person name="Culley D."/>
            <person name="Daum C."/>
            <person name="Ezra D."/>
            <person name="Gonzalez J."/>
            <person name="Henrissat B."/>
            <person name="Kuo A."/>
            <person name="Liang C."/>
            <person name="Lipzen A."/>
            <person name="Lutzoni F."/>
            <person name="Magnuson J."/>
            <person name="Mondo S."/>
            <person name="Nolan M."/>
            <person name="Ohm R."/>
            <person name="Pangilinan J."/>
            <person name="Park H.-J."/>
            <person name="Ramirez L."/>
            <person name="Alfaro M."/>
            <person name="Sun H."/>
            <person name="Tritt A."/>
            <person name="Yoshinaga Y."/>
            <person name="Zwiers L.-H."/>
            <person name="Turgeon B."/>
            <person name="Goodwin S."/>
            <person name="Spatafora J."/>
            <person name="Crous P."/>
            <person name="Grigoriev I."/>
        </authorList>
    </citation>
    <scope>NUCLEOTIDE SEQUENCE</scope>
    <source>
        <strain evidence="4">CBS 627.86</strain>
    </source>
</reference>
<keyword evidence="5" id="KW-1185">Reference proteome</keyword>
<evidence type="ECO:0000256" key="1">
    <source>
        <dbReference type="ARBA" id="ARBA00007730"/>
    </source>
</evidence>
<sequence length="590" mass="67834">MENFNVNKLMESISQLYPIQPNQFQAMVDEIQNANIPYKVHYDDYQSGGWFTAVLYAPDAKDEGNEGTVRDGVAKPTTVAENLPCTRQFLDGLGLEYFTVRIARTDPDAWLWEHRDYIELNEDKKRLRLHIPLVSNPRAIMQFSQCSVHLAPGWLWKLDPMVSHAISNTSQESRTHIILDCYVNETLREMLDGEILEAKNMRLLPHLDAATRKELLIEAHDLFASQGMEKAEMHLLKTFHRYDLGEDTSYDLLIDLYREMGFRARENFWIEAQTGRVYHREKIDSNPSAVCSLGTVFPNPHASVSSLAQSSILLEVLQVCRQYHGLEKAYVRGSLARGDADRHSDIDLLCVVAPEHFASFIQQVDDGIKQKYDAAADSWVDTIVKDFGGVGFVYLLQTNKGLYQLDLYVACQGHPSLQNLDDVPAKQLVFCKHGKDKSNSRVEFSHFRLHSEAVLQDIRRINDVESSVSPTITELCILAFMIKKCLERGDNFLADNEYNMWKRQFLQLVRQRFDTEHRDYGFYHVKRLITKGEDGARLYEDLCKLYCLSLSKECLVVAHHYAMAFAETHFPEEYAQQQKIVRAICGHIHN</sequence>
<dbReference type="SUPFAM" id="SSF51197">
    <property type="entry name" value="Clavaminate synthase-like"/>
    <property type="match status" value="1"/>
</dbReference>
<feature type="domain" description="Polymerase nucleotidyl transferase" evidence="2">
    <location>
        <begin position="315"/>
        <end position="358"/>
    </location>
</feature>
<dbReference type="InterPro" id="IPR027443">
    <property type="entry name" value="IPNS-like_sf"/>
</dbReference>
<protein>
    <submittedName>
        <fullName evidence="4">Uncharacterized protein</fullName>
    </submittedName>
</protein>
<dbReference type="Pfam" id="PF01909">
    <property type="entry name" value="NTP_transf_2"/>
    <property type="match status" value="1"/>
</dbReference>
<dbReference type="AlphaFoldDB" id="A0A6A5YS48"/>
<dbReference type="GO" id="GO:0016779">
    <property type="term" value="F:nucleotidyltransferase activity"/>
    <property type="evidence" value="ECO:0007669"/>
    <property type="project" value="InterPro"/>
</dbReference>
<feature type="domain" description="Aspartyl/asparaginy/proline hydroxylase" evidence="3">
    <location>
        <begin position="27"/>
        <end position="182"/>
    </location>
</feature>
<evidence type="ECO:0000313" key="5">
    <source>
        <dbReference type="Proteomes" id="UP000799770"/>
    </source>
</evidence>
<dbReference type="OrthoDB" id="5338920at2759"/>
<evidence type="ECO:0000259" key="2">
    <source>
        <dbReference type="Pfam" id="PF01909"/>
    </source>
</evidence>
<name>A0A6A5YS48_9PLEO</name>
<accession>A0A6A5YS48</accession>
<dbReference type="InterPro" id="IPR043519">
    <property type="entry name" value="NT_sf"/>
</dbReference>
<dbReference type="InterPro" id="IPR007803">
    <property type="entry name" value="Asp/Arg/Pro-Hydrxlase"/>
</dbReference>
<dbReference type="Proteomes" id="UP000799770">
    <property type="component" value="Unassembled WGS sequence"/>
</dbReference>
<dbReference type="Pfam" id="PF05118">
    <property type="entry name" value="Asp_Arg_Hydrox"/>
    <property type="match status" value="1"/>
</dbReference>
<dbReference type="SUPFAM" id="SSF81301">
    <property type="entry name" value="Nucleotidyltransferase"/>
    <property type="match status" value="1"/>
</dbReference>
<dbReference type="Gene3D" id="3.30.460.10">
    <property type="entry name" value="Beta Polymerase, domain 2"/>
    <property type="match status" value="1"/>
</dbReference>
<evidence type="ECO:0000313" key="4">
    <source>
        <dbReference type="EMBL" id="KAF2108908.1"/>
    </source>
</evidence>
<evidence type="ECO:0000259" key="3">
    <source>
        <dbReference type="Pfam" id="PF05118"/>
    </source>
</evidence>
<organism evidence="4 5">
    <name type="scientific">Lophiotrema nucula</name>
    <dbReference type="NCBI Taxonomy" id="690887"/>
    <lineage>
        <taxon>Eukaryota</taxon>
        <taxon>Fungi</taxon>
        <taxon>Dikarya</taxon>
        <taxon>Ascomycota</taxon>
        <taxon>Pezizomycotina</taxon>
        <taxon>Dothideomycetes</taxon>
        <taxon>Pleosporomycetidae</taxon>
        <taxon>Pleosporales</taxon>
        <taxon>Lophiotremataceae</taxon>
        <taxon>Lophiotrema</taxon>
    </lineage>
</organism>
<comment type="similarity">
    <text evidence="1">Belongs to the aspartyl/asparaginyl beta-hydroxylase family.</text>
</comment>